<proteinExistence type="predicted"/>
<dbReference type="EMBL" id="BPLR01009168">
    <property type="protein sequence ID" value="GIY30057.1"/>
    <property type="molecule type" value="Genomic_DNA"/>
</dbReference>
<organism evidence="1 2">
    <name type="scientific">Caerostris extrusa</name>
    <name type="common">Bark spider</name>
    <name type="synonym">Caerostris bankana</name>
    <dbReference type="NCBI Taxonomy" id="172846"/>
    <lineage>
        <taxon>Eukaryota</taxon>
        <taxon>Metazoa</taxon>
        <taxon>Ecdysozoa</taxon>
        <taxon>Arthropoda</taxon>
        <taxon>Chelicerata</taxon>
        <taxon>Arachnida</taxon>
        <taxon>Araneae</taxon>
        <taxon>Araneomorphae</taxon>
        <taxon>Entelegynae</taxon>
        <taxon>Araneoidea</taxon>
        <taxon>Araneidae</taxon>
        <taxon>Caerostris</taxon>
    </lineage>
</organism>
<name>A0AAV4SCD9_CAEEX</name>
<evidence type="ECO:0000313" key="2">
    <source>
        <dbReference type="Proteomes" id="UP001054945"/>
    </source>
</evidence>
<accession>A0AAV4SCD9</accession>
<keyword evidence="2" id="KW-1185">Reference proteome</keyword>
<protein>
    <submittedName>
        <fullName evidence="1">Uncharacterized protein</fullName>
    </submittedName>
</protein>
<sequence length="104" mass="11566">MSYFSGKNINCGLAVDDGLLPTMVSNGWCQNAKQKVLVKKEVHLPETSGSLLNRHAKINLGGSDNDAYHYWHHTRKWYDLLLVKHNQPLGASQPAAVQPNAEDL</sequence>
<dbReference type="AlphaFoldDB" id="A0AAV4SCD9"/>
<gene>
    <name evidence="1" type="ORF">CEXT_713891</name>
</gene>
<comment type="caution">
    <text evidence="1">The sequence shown here is derived from an EMBL/GenBank/DDBJ whole genome shotgun (WGS) entry which is preliminary data.</text>
</comment>
<evidence type="ECO:0000313" key="1">
    <source>
        <dbReference type="EMBL" id="GIY30057.1"/>
    </source>
</evidence>
<dbReference type="Proteomes" id="UP001054945">
    <property type="component" value="Unassembled WGS sequence"/>
</dbReference>
<reference evidence="1 2" key="1">
    <citation type="submission" date="2021-06" db="EMBL/GenBank/DDBJ databases">
        <title>Caerostris extrusa draft genome.</title>
        <authorList>
            <person name="Kono N."/>
            <person name="Arakawa K."/>
        </authorList>
    </citation>
    <scope>NUCLEOTIDE SEQUENCE [LARGE SCALE GENOMIC DNA]</scope>
</reference>